<comment type="caution">
    <text evidence="2">The sequence shown here is derived from an EMBL/GenBank/DDBJ whole genome shotgun (WGS) entry which is preliminary data.</text>
</comment>
<proteinExistence type="predicted"/>
<keyword evidence="3" id="KW-1185">Reference proteome</keyword>
<dbReference type="EMBL" id="VFLP01000022">
    <property type="protein sequence ID" value="TRX94478.1"/>
    <property type="molecule type" value="Genomic_DNA"/>
</dbReference>
<sequence>MLAIILRTNIDNSTKRLSSEMSTSSLCRIMQKRDISTCHNHVLTRRQAEGAEKLKQVSLPRPKEMSSSEISQEDGQ</sequence>
<evidence type="ECO:0000256" key="1">
    <source>
        <dbReference type="SAM" id="MobiDB-lite"/>
    </source>
</evidence>
<accession>A0A553I2P8</accession>
<reference evidence="3" key="1">
    <citation type="submission" date="2019-06" db="EMBL/GenBank/DDBJ databases">
        <title>Draft genome sequence of the griseofulvin-producing fungus Xylaria cubensis strain G536.</title>
        <authorList>
            <person name="Mead M.E."/>
            <person name="Raja H.A."/>
            <person name="Steenwyk J.L."/>
            <person name="Knowles S.L."/>
            <person name="Oberlies N.H."/>
            <person name="Rokas A."/>
        </authorList>
    </citation>
    <scope>NUCLEOTIDE SEQUENCE [LARGE SCALE GENOMIC DNA]</scope>
    <source>
        <strain evidence="3">G536</strain>
    </source>
</reference>
<dbReference type="Proteomes" id="UP000319160">
    <property type="component" value="Unassembled WGS sequence"/>
</dbReference>
<evidence type="ECO:0000313" key="2">
    <source>
        <dbReference type="EMBL" id="TRX94478.1"/>
    </source>
</evidence>
<feature type="region of interest" description="Disordered" evidence="1">
    <location>
        <begin position="47"/>
        <end position="76"/>
    </location>
</feature>
<organism evidence="2 3">
    <name type="scientific">Xylaria flabelliformis</name>
    <dbReference type="NCBI Taxonomy" id="2512241"/>
    <lineage>
        <taxon>Eukaryota</taxon>
        <taxon>Fungi</taxon>
        <taxon>Dikarya</taxon>
        <taxon>Ascomycota</taxon>
        <taxon>Pezizomycotina</taxon>
        <taxon>Sordariomycetes</taxon>
        <taxon>Xylariomycetidae</taxon>
        <taxon>Xylariales</taxon>
        <taxon>Xylariaceae</taxon>
        <taxon>Xylaria</taxon>
    </lineage>
</organism>
<dbReference type="AlphaFoldDB" id="A0A553I2P8"/>
<feature type="compositionally biased region" description="Basic and acidic residues" evidence="1">
    <location>
        <begin position="47"/>
        <end position="66"/>
    </location>
</feature>
<gene>
    <name evidence="2" type="ORF">FHL15_004633</name>
</gene>
<protein>
    <submittedName>
        <fullName evidence="2">Uncharacterized protein</fullName>
    </submittedName>
</protein>
<evidence type="ECO:0000313" key="3">
    <source>
        <dbReference type="Proteomes" id="UP000319160"/>
    </source>
</evidence>
<name>A0A553I2P8_9PEZI</name>